<sequence>LRDLVRCSHTRDRTQTTDLFETIALGFGDEGGRNDKLAKFVGGLLYRAVDDGVVVQLARLANANSPNPLPEKEMMRTIESMIKKDRR</sequence>
<reference evidence="2 3" key="1">
    <citation type="submission" date="2019-11" db="EMBL/GenBank/DDBJ databases">
        <title>Growth characteristics of pneumococcus vary with the chemical composition of the capsule and with environmental conditions.</title>
        <authorList>
            <person name="Tothpal A."/>
            <person name="Desobry K."/>
            <person name="Joshi S."/>
            <person name="Wyllie A.L."/>
            <person name="Weinberger D.M."/>
        </authorList>
    </citation>
    <scope>NUCLEOTIDE SEQUENCE [LARGE SCALE GENOMIC DNA]</scope>
    <source>
        <strain evidence="3">pnumococcus19F</strain>
    </source>
</reference>
<dbReference type="EMBL" id="WNIA01000245">
    <property type="protein sequence ID" value="MTV99722.1"/>
    <property type="molecule type" value="Genomic_DNA"/>
</dbReference>
<accession>A0A6I3UUC1</accession>
<comment type="caution">
    <text evidence="2">The sequence shown here is derived from an EMBL/GenBank/DDBJ whole genome shotgun (WGS) entry which is preliminary data.</text>
</comment>
<dbReference type="AlphaFoldDB" id="A0A6I3UUC1"/>
<name>A0A6I3UUC1_STREE</name>
<feature type="non-terminal residue" evidence="2">
    <location>
        <position position="1"/>
    </location>
</feature>
<dbReference type="Pfam" id="PF08708">
    <property type="entry name" value="PriCT_1"/>
    <property type="match status" value="1"/>
</dbReference>
<dbReference type="InterPro" id="IPR014820">
    <property type="entry name" value="PriCT_1"/>
</dbReference>
<organism evidence="2 3">
    <name type="scientific">Streptococcus pneumoniae</name>
    <dbReference type="NCBI Taxonomy" id="1313"/>
    <lineage>
        <taxon>Bacteria</taxon>
        <taxon>Bacillati</taxon>
        <taxon>Bacillota</taxon>
        <taxon>Bacilli</taxon>
        <taxon>Lactobacillales</taxon>
        <taxon>Streptococcaceae</taxon>
        <taxon>Streptococcus</taxon>
    </lineage>
</organism>
<feature type="domain" description="Primase C-terminal 1" evidence="1">
    <location>
        <begin position="22"/>
        <end position="87"/>
    </location>
</feature>
<evidence type="ECO:0000259" key="1">
    <source>
        <dbReference type="SMART" id="SM00942"/>
    </source>
</evidence>
<gene>
    <name evidence="2" type="ORF">GM536_11905</name>
</gene>
<protein>
    <submittedName>
        <fullName evidence="2">DNA primase</fullName>
    </submittedName>
</protein>
<evidence type="ECO:0000313" key="2">
    <source>
        <dbReference type="EMBL" id="MTV99722.1"/>
    </source>
</evidence>
<dbReference type="SMART" id="SM00942">
    <property type="entry name" value="PriCT_1"/>
    <property type="match status" value="1"/>
</dbReference>
<proteinExistence type="predicted"/>
<evidence type="ECO:0000313" key="3">
    <source>
        <dbReference type="Proteomes" id="UP000437160"/>
    </source>
</evidence>
<dbReference type="Proteomes" id="UP000437160">
    <property type="component" value="Unassembled WGS sequence"/>
</dbReference>
<dbReference type="RefSeq" id="WP_196303259.1">
    <property type="nucleotide sequence ID" value="NZ_WNIA01000245.1"/>
</dbReference>